<dbReference type="AlphaFoldDB" id="A0AAV7DWS4"/>
<dbReference type="FunFam" id="1.25.40.10:FF:000922">
    <property type="entry name" value="Pentatricopeptide repeat-containing protein"/>
    <property type="match status" value="1"/>
</dbReference>
<protein>
    <recommendedName>
        <fullName evidence="6">Pentatricopeptide repeat-containing protein</fullName>
    </recommendedName>
</protein>
<dbReference type="Pfam" id="PF01535">
    <property type="entry name" value="PPR"/>
    <property type="match status" value="6"/>
</dbReference>
<sequence>MSFYRHLLRPLTKHYPPVVGFGKLLNISRSFAFSTPEEAAAERRRRKHRLGIWTPSGILRPDPNYARPHPNALSESDPMPLPETTSALTGPRLNLHNRVRNLIRSGDVDSASTTARQALFSRTRPTVYTCNAVMDALLRARRFDDAVNHFHFFFRQSNITPNVVSYNILINTHCDAGRVDSALQVYRHLLNNAPFPPSPVTYRHLTKGLIHSNRISEAMDLLREMLNKGHAADSIVYNHLIDGFLKLDNMEKALELFYELKERCLVYDGVVHATLMEAYFQKGMGKEAMDSFKELLARKFDMKAVTCNALLQVLIKYGKMNDAFELFDHMLAVHVPVGLVSVNTDSYNLMVNECFRSRNIEEAVRVFRKTGPKPCAMDVGCYINIIGKLCAENGWVEEAEKLLDEMYIKSVNPDETTFEFLIDAYFREGKPYAAFQCFDKMINTPLKMAQPILSIFGTIAPSSEEPGAKHSVDVGVKASVGFYNKVISGLVNTELFGEAQEILRRMAEKGVKPNLASYDSLLMALCKEGKLDQIKSLLDEMAMNDVALSPILHETVLNAFGKEGWREGVERVLQQNISDSSASVPQFQQVAT</sequence>
<dbReference type="PANTHER" id="PTHR47937:SF2">
    <property type="entry name" value="PENTATRICOPEPTIDE (PPR) REPEAT-CONTAINING PROTEIN, PF01535'-RELATED"/>
    <property type="match status" value="1"/>
</dbReference>
<dbReference type="Gene3D" id="1.25.40.10">
    <property type="entry name" value="Tetratricopeptide repeat domain"/>
    <property type="match status" value="4"/>
</dbReference>
<feature type="repeat" description="PPR" evidence="2">
    <location>
        <begin position="162"/>
        <end position="196"/>
    </location>
</feature>
<feature type="repeat" description="PPR" evidence="2">
    <location>
        <begin position="378"/>
        <end position="413"/>
    </location>
</feature>
<evidence type="ECO:0000313" key="5">
    <source>
        <dbReference type="Proteomes" id="UP000825729"/>
    </source>
</evidence>
<dbReference type="InterPro" id="IPR011990">
    <property type="entry name" value="TPR-like_helical_dom_sf"/>
</dbReference>
<dbReference type="PROSITE" id="PS51375">
    <property type="entry name" value="PPR"/>
    <property type="match status" value="9"/>
</dbReference>
<dbReference type="Pfam" id="PF13812">
    <property type="entry name" value="PPR_3"/>
    <property type="match status" value="1"/>
</dbReference>
<dbReference type="NCBIfam" id="TIGR00756">
    <property type="entry name" value="PPR"/>
    <property type="match status" value="6"/>
</dbReference>
<dbReference type="InterPro" id="IPR052308">
    <property type="entry name" value="PPR_domain-containing"/>
</dbReference>
<name>A0AAV7DWS4_ARIFI</name>
<keyword evidence="1" id="KW-0677">Repeat</keyword>
<feature type="repeat" description="PPR" evidence="2">
    <location>
        <begin position="343"/>
        <end position="377"/>
    </location>
</feature>
<feature type="region of interest" description="Disordered" evidence="3">
    <location>
        <begin position="64"/>
        <end position="89"/>
    </location>
</feature>
<dbReference type="Proteomes" id="UP000825729">
    <property type="component" value="Unassembled WGS sequence"/>
</dbReference>
<feature type="repeat" description="PPR" evidence="2">
    <location>
        <begin position="233"/>
        <end position="263"/>
    </location>
</feature>
<dbReference type="EMBL" id="JAINDJ010000008">
    <property type="protein sequence ID" value="KAG9440974.1"/>
    <property type="molecule type" value="Genomic_DNA"/>
</dbReference>
<evidence type="ECO:0000256" key="2">
    <source>
        <dbReference type="PROSITE-ProRule" id="PRU00708"/>
    </source>
</evidence>
<reference evidence="4 5" key="1">
    <citation type="submission" date="2021-07" db="EMBL/GenBank/DDBJ databases">
        <title>The Aristolochia fimbriata genome: insights into angiosperm evolution, floral development and chemical biosynthesis.</title>
        <authorList>
            <person name="Jiao Y."/>
        </authorList>
    </citation>
    <scope>NUCLEOTIDE SEQUENCE [LARGE SCALE GENOMIC DNA]</scope>
    <source>
        <strain evidence="4">IBCAS-2021</strain>
        <tissue evidence="4">Leaf</tissue>
    </source>
</reference>
<accession>A0AAV7DWS4</accession>
<evidence type="ECO:0000313" key="4">
    <source>
        <dbReference type="EMBL" id="KAG9440974.1"/>
    </source>
</evidence>
<dbReference type="InterPro" id="IPR002885">
    <property type="entry name" value="PPR_rpt"/>
</dbReference>
<dbReference type="Pfam" id="PF12854">
    <property type="entry name" value="PPR_1"/>
    <property type="match status" value="1"/>
</dbReference>
<evidence type="ECO:0000256" key="3">
    <source>
        <dbReference type="SAM" id="MobiDB-lite"/>
    </source>
</evidence>
<dbReference type="GO" id="GO:0048316">
    <property type="term" value="P:seed development"/>
    <property type="evidence" value="ECO:0007669"/>
    <property type="project" value="UniProtKB-ARBA"/>
</dbReference>
<feature type="repeat" description="PPR" evidence="2">
    <location>
        <begin position="514"/>
        <end position="548"/>
    </location>
</feature>
<feature type="repeat" description="PPR" evidence="2">
    <location>
        <begin position="198"/>
        <end position="232"/>
    </location>
</feature>
<evidence type="ECO:0000256" key="1">
    <source>
        <dbReference type="ARBA" id="ARBA00022737"/>
    </source>
</evidence>
<feature type="repeat" description="PPR" evidence="2">
    <location>
        <begin position="414"/>
        <end position="448"/>
    </location>
</feature>
<dbReference type="PANTHER" id="PTHR47937">
    <property type="entry name" value="PLASTID TRANSCRIPTIONALLY ACTIVE CHROMOSOME 2-LIKE PROTEIN"/>
    <property type="match status" value="1"/>
</dbReference>
<organism evidence="4 5">
    <name type="scientific">Aristolochia fimbriata</name>
    <name type="common">White veined hardy Dutchman's pipe vine</name>
    <dbReference type="NCBI Taxonomy" id="158543"/>
    <lineage>
        <taxon>Eukaryota</taxon>
        <taxon>Viridiplantae</taxon>
        <taxon>Streptophyta</taxon>
        <taxon>Embryophyta</taxon>
        <taxon>Tracheophyta</taxon>
        <taxon>Spermatophyta</taxon>
        <taxon>Magnoliopsida</taxon>
        <taxon>Magnoliidae</taxon>
        <taxon>Piperales</taxon>
        <taxon>Aristolochiaceae</taxon>
        <taxon>Aristolochia</taxon>
    </lineage>
</organism>
<feature type="repeat" description="PPR" evidence="2">
    <location>
        <begin position="479"/>
        <end position="513"/>
    </location>
</feature>
<proteinExistence type="predicted"/>
<dbReference type="SUPFAM" id="SSF48452">
    <property type="entry name" value="TPR-like"/>
    <property type="match status" value="2"/>
</dbReference>
<feature type="repeat" description="PPR" evidence="2">
    <location>
        <begin position="303"/>
        <end position="337"/>
    </location>
</feature>
<keyword evidence="5" id="KW-1185">Reference proteome</keyword>
<evidence type="ECO:0008006" key="6">
    <source>
        <dbReference type="Google" id="ProtNLM"/>
    </source>
</evidence>
<comment type="caution">
    <text evidence="4">The sequence shown here is derived from an EMBL/GenBank/DDBJ whole genome shotgun (WGS) entry which is preliminary data.</text>
</comment>
<dbReference type="Pfam" id="PF13041">
    <property type="entry name" value="PPR_2"/>
    <property type="match status" value="1"/>
</dbReference>
<gene>
    <name evidence="4" type="ORF">H6P81_021139</name>
</gene>